<organism evidence="1">
    <name type="scientific">marine sediment metagenome</name>
    <dbReference type="NCBI Taxonomy" id="412755"/>
    <lineage>
        <taxon>unclassified sequences</taxon>
        <taxon>metagenomes</taxon>
        <taxon>ecological metagenomes</taxon>
    </lineage>
</organism>
<comment type="caution">
    <text evidence="1">The sequence shown here is derived from an EMBL/GenBank/DDBJ whole genome shotgun (WGS) entry which is preliminary data.</text>
</comment>
<dbReference type="AlphaFoldDB" id="A0A0F9G3P9"/>
<gene>
    <name evidence="1" type="ORF">LCGC14_2230160</name>
</gene>
<proteinExistence type="predicted"/>
<reference evidence="1" key="1">
    <citation type="journal article" date="2015" name="Nature">
        <title>Complex archaea that bridge the gap between prokaryotes and eukaryotes.</title>
        <authorList>
            <person name="Spang A."/>
            <person name="Saw J.H."/>
            <person name="Jorgensen S.L."/>
            <person name="Zaremba-Niedzwiedzka K."/>
            <person name="Martijn J."/>
            <person name="Lind A.E."/>
            <person name="van Eijk R."/>
            <person name="Schleper C."/>
            <person name="Guy L."/>
            <person name="Ettema T.J."/>
        </authorList>
    </citation>
    <scope>NUCLEOTIDE SEQUENCE</scope>
</reference>
<protein>
    <submittedName>
        <fullName evidence="1">Uncharacterized protein</fullName>
    </submittedName>
</protein>
<accession>A0A0F9G3P9</accession>
<dbReference type="InterPro" id="IPR013424">
    <property type="entry name" value="Ice-binding_C"/>
</dbReference>
<dbReference type="EMBL" id="LAZR01029983">
    <property type="protein sequence ID" value="KKL57962.1"/>
    <property type="molecule type" value="Genomic_DNA"/>
</dbReference>
<evidence type="ECO:0000313" key="1">
    <source>
        <dbReference type="EMBL" id="KKL57962.1"/>
    </source>
</evidence>
<name>A0A0F9G3P9_9ZZZZ</name>
<dbReference type="NCBIfam" id="TIGR02595">
    <property type="entry name" value="PEP_CTERM"/>
    <property type="match status" value="1"/>
</dbReference>
<sequence>MLVGPSGAIAVFDGLAAGPEFGTYEASSDDNGDYIPIDLSEGGLDYLNDLLGLFDSSGGTADKFAFGGKLVSIGGSLDDEVDDPYEEVFAKTHPNGEGTPDTSGTPPYLELVFTPEPATLVLLAIGACLPLLRKRK</sequence>